<keyword evidence="3" id="KW-1185">Reference proteome</keyword>
<dbReference type="PANTHER" id="PTHR43736">
    <property type="entry name" value="ADP-RIBOSE PYROPHOSPHATASE"/>
    <property type="match status" value="1"/>
</dbReference>
<dbReference type="Proteomes" id="UP000785200">
    <property type="component" value="Unassembled WGS sequence"/>
</dbReference>
<evidence type="ECO:0000313" key="2">
    <source>
        <dbReference type="EMBL" id="KAG0646483.1"/>
    </source>
</evidence>
<protein>
    <recommendedName>
        <fullName evidence="1">Nudix hydrolase domain-containing protein</fullName>
    </recommendedName>
</protein>
<evidence type="ECO:0000313" key="3">
    <source>
        <dbReference type="Proteomes" id="UP000785200"/>
    </source>
</evidence>
<dbReference type="SUPFAM" id="SSF55811">
    <property type="entry name" value="Nudix"/>
    <property type="match status" value="1"/>
</dbReference>
<reference evidence="2" key="1">
    <citation type="submission" date="2019-07" db="EMBL/GenBank/DDBJ databases">
        <title>Hyphodiscus hymeniophilus genome sequencing and assembly.</title>
        <authorList>
            <person name="Kramer G."/>
            <person name="Nodwell J."/>
        </authorList>
    </citation>
    <scope>NUCLEOTIDE SEQUENCE</scope>
    <source>
        <strain evidence="2">ATCC 34498</strain>
    </source>
</reference>
<dbReference type="AlphaFoldDB" id="A0A9P7AU39"/>
<dbReference type="InterPro" id="IPR000086">
    <property type="entry name" value="NUDIX_hydrolase_dom"/>
</dbReference>
<dbReference type="Pfam" id="PF00293">
    <property type="entry name" value="NUDIX"/>
    <property type="match status" value="1"/>
</dbReference>
<dbReference type="InterPro" id="IPR015797">
    <property type="entry name" value="NUDIX_hydrolase-like_dom_sf"/>
</dbReference>
<accession>A0A9P7AU39</accession>
<dbReference type="Gene3D" id="3.90.79.10">
    <property type="entry name" value="Nucleoside Triphosphate Pyrophosphohydrolase"/>
    <property type="match status" value="1"/>
</dbReference>
<evidence type="ECO:0000259" key="1">
    <source>
        <dbReference type="PROSITE" id="PS51462"/>
    </source>
</evidence>
<name>A0A9P7AU39_9HELO</name>
<sequence length="195" mass="21235">MSSAAPTCPALNFTTHPSASPFAVNYESYLSTHASESSKYQYIANGAIVFDGSTPERILLLQRAAGDSMGSLWETPGGASDKEDPSILYGAARELWEEAGLIAASVGPPVGEGYLFTTQTGKRIGKFSFVVDVEEGPDGRLDVKLNPREHQSYVWASEEEVKARKVGDSELRFTKSEQEAVVLEAFKVRRETPKL</sequence>
<feature type="domain" description="Nudix hydrolase" evidence="1">
    <location>
        <begin position="40"/>
        <end position="179"/>
    </location>
</feature>
<dbReference type="PANTHER" id="PTHR43736:SF1">
    <property type="entry name" value="DIHYDRONEOPTERIN TRIPHOSPHATE DIPHOSPHATASE"/>
    <property type="match status" value="1"/>
</dbReference>
<dbReference type="OrthoDB" id="276276at2759"/>
<dbReference type="EMBL" id="VNKQ01000015">
    <property type="protein sequence ID" value="KAG0646483.1"/>
    <property type="molecule type" value="Genomic_DNA"/>
</dbReference>
<organism evidence="2 3">
    <name type="scientific">Hyphodiscus hymeniophilus</name>
    <dbReference type="NCBI Taxonomy" id="353542"/>
    <lineage>
        <taxon>Eukaryota</taxon>
        <taxon>Fungi</taxon>
        <taxon>Dikarya</taxon>
        <taxon>Ascomycota</taxon>
        <taxon>Pezizomycotina</taxon>
        <taxon>Leotiomycetes</taxon>
        <taxon>Helotiales</taxon>
        <taxon>Hyphodiscaceae</taxon>
        <taxon>Hyphodiscus</taxon>
    </lineage>
</organism>
<comment type="caution">
    <text evidence="2">The sequence shown here is derived from an EMBL/GenBank/DDBJ whole genome shotgun (WGS) entry which is preliminary data.</text>
</comment>
<proteinExistence type="predicted"/>
<gene>
    <name evidence="2" type="ORF">D0Z07_7491</name>
</gene>
<dbReference type="PROSITE" id="PS51462">
    <property type="entry name" value="NUDIX"/>
    <property type="match status" value="1"/>
</dbReference>
<dbReference type="CDD" id="cd02883">
    <property type="entry name" value="NUDIX_Hydrolase"/>
    <property type="match status" value="1"/>
</dbReference>